<evidence type="ECO:0000256" key="4">
    <source>
        <dbReference type="ARBA" id="ARBA00023163"/>
    </source>
</evidence>
<dbReference type="PRINTS" id="PR00039">
    <property type="entry name" value="HTHLYSR"/>
</dbReference>
<evidence type="ECO:0000313" key="7">
    <source>
        <dbReference type="Proteomes" id="UP001595765"/>
    </source>
</evidence>
<evidence type="ECO:0000259" key="5">
    <source>
        <dbReference type="PROSITE" id="PS50931"/>
    </source>
</evidence>
<sequence length="291" mass="31828">MDVDLRKLRYFVAVAEELHFGRAAARLHIAQPVLSRQIRVLEDELRVRLFDRDRRATALTPAGEQLLRDAPGLLASAEALRGRVRRAADEQSVFTVAFMPGITVAGPVQALLAKRPGLEVRVLRTGWHDQATVVLDGRADVSFVRMPVDHQGLRLLPLFSEPRVAVLPRAHRLAGKTALDIADLAGDTLLQDPDAVPEWRDLPHRRAAAAAPEPRLRTVEEKLEYVAALEGVIVLPRSAAAYYTRPDVCQVPVADIAANQVCLAWDAAGATAPTAEFAELAAAHFRDGPPR</sequence>
<keyword evidence="3" id="KW-0238">DNA-binding</keyword>
<dbReference type="Pfam" id="PF03466">
    <property type="entry name" value="LysR_substrate"/>
    <property type="match status" value="1"/>
</dbReference>
<keyword evidence="2" id="KW-0805">Transcription regulation</keyword>
<dbReference type="PROSITE" id="PS50931">
    <property type="entry name" value="HTH_LYSR"/>
    <property type="match status" value="1"/>
</dbReference>
<dbReference type="Pfam" id="PF00126">
    <property type="entry name" value="HTH_1"/>
    <property type="match status" value="1"/>
</dbReference>
<dbReference type="SUPFAM" id="SSF46785">
    <property type="entry name" value="Winged helix' DNA-binding domain"/>
    <property type="match status" value="1"/>
</dbReference>
<reference evidence="7" key="1">
    <citation type="journal article" date="2019" name="Int. J. Syst. Evol. Microbiol.">
        <title>The Global Catalogue of Microorganisms (GCM) 10K type strain sequencing project: providing services to taxonomists for standard genome sequencing and annotation.</title>
        <authorList>
            <consortium name="The Broad Institute Genomics Platform"/>
            <consortium name="The Broad Institute Genome Sequencing Center for Infectious Disease"/>
            <person name="Wu L."/>
            <person name="Ma J."/>
        </authorList>
    </citation>
    <scope>NUCLEOTIDE SEQUENCE [LARGE SCALE GENOMIC DNA]</scope>
    <source>
        <strain evidence="7">CGMCC 4.7237</strain>
    </source>
</reference>
<dbReference type="InterPro" id="IPR000847">
    <property type="entry name" value="LysR_HTH_N"/>
</dbReference>
<evidence type="ECO:0000256" key="3">
    <source>
        <dbReference type="ARBA" id="ARBA00023125"/>
    </source>
</evidence>
<organism evidence="6 7">
    <name type="scientific">Streptomyces polygonati</name>
    <dbReference type="NCBI Taxonomy" id="1617087"/>
    <lineage>
        <taxon>Bacteria</taxon>
        <taxon>Bacillati</taxon>
        <taxon>Actinomycetota</taxon>
        <taxon>Actinomycetes</taxon>
        <taxon>Kitasatosporales</taxon>
        <taxon>Streptomycetaceae</taxon>
        <taxon>Streptomyces</taxon>
    </lineage>
</organism>
<dbReference type="Gene3D" id="3.40.190.10">
    <property type="entry name" value="Periplasmic binding protein-like II"/>
    <property type="match status" value="2"/>
</dbReference>
<dbReference type="PANTHER" id="PTHR30346">
    <property type="entry name" value="TRANSCRIPTIONAL DUAL REGULATOR HCAR-RELATED"/>
    <property type="match status" value="1"/>
</dbReference>
<dbReference type="Proteomes" id="UP001595765">
    <property type="component" value="Unassembled WGS sequence"/>
</dbReference>
<evidence type="ECO:0000313" key="6">
    <source>
        <dbReference type="EMBL" id="MFC4031136.1"/>
    </source>
</evidence>
<dbReference type="RefSeq" id="WP_386427038.1">
    <property type="nucleotide sequence ID" value="NZ_JBHSBB010000007.1"/>
</dbReference>
<keyword evidence="7" id="KW-1185">Reference proteome</keyword>
<dbReference type="InterPro" id="IPR036390">
    <property type="entry name" value="WH_DNA-bd_sf"/>
</dbReference>
<protein>
    <submittedName>
        <fullName evidence="6">LysR family transcriptional regulator</fullName>
    </submittedName>
</protein>
<dbReference type="Gene3D" id="1.10.10.10">
    <property type="entry name" value="Winged helix-like DNA-binding domain superfamily/Winged helix DNA-binding domain"/>
    <property type="match status" value="1"/>
</dbReference>
<evidence type="ECO:0000256" key="1">
    <source>
        <dbReference type="ARBA" id="ARBA00009437"/>
    </source>
</evidence>
<comment type="caution">
    <text evidence="6">The sequence shown here is derived from an EMBL/GenBank/DDBJ whole genome shotgun (WGS) entry which is preliminary data.</text>
</comment>
<dbReference type="InterPro" id="IPR036388">
    <property type="entry name" value="WH-like_DNA-bd_sf"/>
</dbReference>
<dbReference type="PANTHER" id="PTHR30346:SF0">
    <property type="entry name" value="HCA OPERON TRANSCRIPTIONAL ACTIVATOR HCAR"/>
    <property type="match status" value="1"/>
</dbReference>
<evidence type="ECO:0000256" key="2">
    <source>
        <dbReference type="ARBA" id="ARBA00023015"/>
    </source>
</evidence>
<dbReference type="SUPFAM" id="SSF53850">
    <property type="entry name" value="Periplasmic binding protein-like II"/>
    <property type="match status" value="1"/>
</dbReference>
<proteinExistence type="inferred from homology"/>
<feature type="domain" description="HTH lysR-type" evidence="5">
    <location>
        <begin position="3"/>
        <end position="60"/>
    </location>
</feature>
<keyword evidence="4" id="KW-0804">Transcription</keyword>
<gene>
    <name evidence="6" type="ORF">ACFO3J_06580</name>
</gene>
<dbReference type="EMBL" id="JBHSBB010000007">
    <property type="protein sequence ID" value="MFC4031136.1"/>
    <property type="molecule type" value="Genomic_DNA"/>
</dbReference>
<name>A0ABV8HJR4_9ACTN</name>
<comment type="similarity">
    <text evidence="1">Belongs to the LysR transcriptional regulatory family.</text>
</comment>
<dbReference type="InterPro" id="IPR005119">
    <property type="entry name" value="LysR_subst-bd"/>
</dbReference>
<accession>A0ABV8HJR4</accession>